<evidence type="ECO:0000256" key="2">
    <source>
        <dbReference type="ARBA" id="ARBA00022448"/>
    </source>
</evidence>
<gene>
    <name evidence="6" type="ORF">NXS10_01150</name>
</gene>
<evidence type="ECO:0000256" key="4">
    <source>
        <dbReference type="RuleBase" id="RU003512"/>
    </source>
</evidence>
<comment type="caution">
    <text evidence="6">The sequence shown here is derived from an EMBL/GenBank/DDBJ whole genome shotgun (WGS) entry which is preliminary data.</text>
</comment>
<evidence type="ECO:0000256" key="1">
    <source>
        <dbReference type="ARBA" id="ARBA00011028"/>
    </source>
</evidence>
<dbReference type="Gene3D" id="3.40.50.1980">
    <property type="entry name" value="Nitrogenase molybdenum iron protein domain"/>
    <property type="match status" value="2"/>
</dbReference>
<dbReference type="PANTHER" id="PTHR42953:SF3">
    <property type="entry name" value="HIGH-AFFINITY ZINC UPTAKE SYSTEM PROTEIN ZNUA"/>
    <property type="match status" value="1"/>
</dbReference>
<dbReference type="InterPro" id="IPR006129">
    <property type="entry name" value="AdhesinB"/>
</dbReference>
<reference evidence="6 7" key="1">
    <citation type="journal article" date="2023" name="Int. J. Syst. Evol. Microbiol.">
        <title>Streptococcus sciuri sp. nov., Staphylococcus marylandisciuri sp. nov. and Staphylococcus americanisciuri sp. nov., isolated from faeces of eastern grey squirrel (Sciurus carolinensis).</title>
        <authorList>
            <person name="Volokhov D.V."/>
            <person name="Zagorodnyaya T.A."/>
            <person name="Furtak V.A."/>
            <person name="Nattanmai G."/>
            <person name="Randall L."/>
            <person name="Jose S."/>
            <person name="Gao Y."/>
            <person name="Eisenberg T."/>
            <person name="Delmonte P."/>
            <person name="Blom J."/>
            <person name="Mitchell K.K."/>
        </authorList>
    </citation>
    <scope>NUCLEOTIDE SEQUENCE [LARGE SCALE GENOMIC DNA]</scope>
    <source>
        <strain evidence="6 7">SQ9-PEA</strain>
    </source>
</reference>
<keyword evidence="2 4" id="KW-0813">Transport</keyword>
<sequence>MKSKYYQLVLISLSLLLCLVGCHANTSTTKGTGRLKIVTSFYPIYALTKTVSGDLNDVKMIQSSQGIHDFEPSTADVEAIYRADAFIYHSHTLESWAGSLNSSLHDSKVKIIEAAKRLKLSRVQGLEEMPVTDNIDPARFYDPHSWNDPILLADEAQNIANQLKKLDSKNAKTYQKNANIFRKSAKNLTVKYQKIFAKAKSKYFVTQHTAFYYLAKRFGLKQLGISSVTNQEPSARQLAEIEDFVKTYKVKTIFVEDTISTKVAKAIAHNTGASIQVLSPLEADPQNNLSLLENIEQNLKVLSQHL</sequence>
<dbReference type="Proteomes" id="UP001206548">
    <property type="component" value="Unassembled WGS sequence"/>
</dbReference>
<dbReference type="InterPro" id="IPR006128">
    <property type="entry name" value="Lipoprotein_PsaA-like"/>
</dbReference>
<dbReference type="InterPro" id="IPR050492">
    <property type="entry name" value="Bact_metal-bind_prot9"/>
</dbReference>
<dbReference type="EMBL" id="JANUXX010000001">
    <property type="protein sequence ID" value="MCS4487586.1"/>
    <property type="molecule type" value="Genomic_DNA"/>
</dbReference>
<proteinExistence type="inferred from homology"/>
<dbReference type="InterPro" id="IPR006127">
    <property type="entry name" value="ZnuA-like"/>
</dbReference>
<organism evidence="6 7">
    <name type="scientific">Streptococcus sciuri</name>
    <dbReference type="NCBI Taxonomy" id="2973939"/>
    <lineage>
        <taxon>Bacteria</taxon>
        <taxon>Bacillati</taxon>
        <taxon>Bacillota</taxon>
        <taxon>Bacilli</taxon>
        <taxon>Lactobacillales</taxon>
        <taxon>Streptococcaceae</taxon>
        <taxon>Streptococcus</taxon>
    </lineage>
</organism>
<name>A0ABT2F6D4_9STRE</name>
<accession>A0ABT2F6D4</accession>
<dbReference type="PRINTS" id="PR00690">
    <property type="entry name" value="ADHESNFAMILY"/>
</dbReference>
<evidence type="ECO:0000313" key="6">
    <source>
        <dbReference type="EMBL" id="MCS4487586.1"/>
    </source>
</evidence>
<dbReference type="SUPFAM" id="SSF53807">
    <property type="entry name" value="Helical backbone' metal receptor"/>
    <property type="match status" value="1"/>
</dbReference>
<feature type="chain" id="PRO_5046624895" evidence="5">
    <location>
        <begin position="25"/>
        <end position="306"/>
    </location>
</feature>
<dbReference type="RefSeq" id="WP_259136750.1">
    <property type="nucleotide sequence ID" value="NZ_JANUXX010000001.1"/>
</dbReference>
<feature type="signal peptide" evidence="5">
    <location>
        <begin position="1"/>
        <end position="24"/>
    </location>
</feature>
<evidence type="ECO:0000256" key="3">
    <source>
        <dbReference type="ARBA" id="ARBA00022729"/>
    </source>
</evidence>
<keyword evidence="3 5" id="KW-0732">Signal</keyword>
<comment type="similarity">
    <text evidence="1 4">Belongs to the bacterial solute-binding protein 9 family.</text>
</comment>
<dbReference type="PRINTS" id="PR00691">
    <property type="entry name" value="ADHESINB"/>
</dbReference>
<dbReference type="PANTHER" id="PTHR42953">
    <property type="entry name" value="HIGH-AFFINITY ZINC UPTAKE SYSTEM PROTEIN ZNUA-RELATED"/>
    <property type="match status" value="1"/>
</dbReference>
<evidence type="ECO:0000313" key="7">
    <source>
        <dbReference type="Proteomes" id="UP001206548"/>
    </source>
</evidence>
<protein>
    <submittedName>
        <fullName evidence="6">Zinc ABC transporter substrate-binding protein</fullName>
    </submittedName>
</protein>
<dbReference type="Pfam" id="PF01297">
    <property type="entry name" value="ZnuA"/>
    <property type="match status" value="1"/>
</dbReference>
<evidence type="ECO:0000256" key="5">
    <source>
        <dbReference type="SAM" id="SignalP"/>
    </source>
</evidence>
<keyword evidence="7" id="KW-1185">Reference proteome</keyword>